<dbReference type="InterPro" id="IPR050490">
    <property type="entry name" value="Bact_solute-bd_prot1"/>
</dbReference>
<reference evidence="5 6" key="1">
    <citation type="submission" date="2016-10" db="EMBL/GenBank/DDBJ databases">
        <authorList>
            <person name="Varghese N."/>
            <person name="Submissions S."/>
        </authorList>
    </citation>
    <scope>NUCLEOTIDE SEQUENCE [LARGE SCALE GENOMIC DNA]</scope>
    <source>
        <strain evidence="5 6">BS3111</strain>
    </source>
</reference>
<name>A0ABY0TXB8_9PSED</name>
<evidence type="ECO:0000256" key="4">
    <source>
        <dbReference type="ARBA" id="ARBA00022729"/>
    </source>
</evidence>
<keyword evidence="4" id="KW-0732">Signal</keyword>
<evidence type="ECO:0000256" key="2">
    <source>
        <dbReference type="ARBA" id="ARBA00008520"/>
    </source>
</evidence>
<dbReference type="PANTHER" id="PTHR43649">
    <property type="entry name" value="ARABINOSE-BINDING PROTEIN-RELATED"/>
    <property type="match status" value="1"/>
</dbReference>
<evidence type="ECO:0000256" key="3">
    <source>
        <dbReference type="ARBA" id="ARBA00022448"/>
    </source>
</evidence>
<dbReference type="PANTHER" id="PTHR43649:SF28">
    <property type="entry name" value="BINDING PROTEIN COMPONENT OF ABC SUGAR TRANSPORTER-RELATED"/>
    <property type="match status" value="1"/>
</dbReference>
<comment type="similarity">
    <text evidence="2">Belongs to the bacterial solute-binding protein 1 family.</text>
</comment>
<protein>
    <submittedName>
        <fullName evidence="5">Glucose-binding protein</fullName>
    </submittedName>
</protein>
<dbReference type="SUPFAM" id="SSF53850">
    <property type="entry name" value="Periplasmic binding protein-like II"/>
    <property type="match status" value="1"/>
</dbReference>
<proteinExistence type="inferred from homology"/>
<gene>
    <name evidence="5" type="ORF">SAMN04490205_0121</name>
</gene>
<evidence type="ECO:0000313" key="5">
    <source>
        <dbReference type="EMBL" id="SDR71503.1"/>
    </source>
</evidence>
<dbReference type="Proteomes" id="UP000183126">
    <property type="component" value="Chromosome I"/>
</dbReference>
<sequence length="468" mass="50044">MSPSGDNCASLCYLCLKNPCLNSVQRKLQTCMHNNKKGIEMNAINRLALAVSVASLFPLSAFAADSKGTVEVVHWWTSGGEKAAVDVLKAQVEKDGFTWKDGAVAGGGGATAMTVLKSRAVAGNPPGVAQIKGPDIQEWASTGLLDTDVLKDVAKEEKWDSLLDKKVSDTVKYDGDYVAVPVNIHRVNWLWINPEVFKKAGITKNPTTLEEFYAAGDKLKAAGFIPLAHGGQPWQDSTVFEAVVLSVMGADGYKKALVDLDNAALTGPEMIKSLTELKKVATYMDVDGKGQDWNLEAGKVINGKAGMQIMGDWAKSEWTAAKKVAGKDYECVAFPGTDKAFTYNIDSLAVFKQKDKGTAAGQQDIAKVVLGENFQKVFSINKGSIPVRTDMLTQMDKLGFDSCAQTAAKDFLVDAKSGGLQPSMAHNMATTLAVQGAFFDVVTNYINDPKADPADTAKKLGAAIKSAK</sequence>
<keyword evidence="6" id="KW-1185">Reference proteome</keyword>
<dbReference type="Gene3D" id="3.40.190.10">
    <property type="entry name" value="Periplasmic binding protein-like II"/>
    <property type="match status" value="2"/>
</dbReference>
<dbReference type="EMBL" id="LT629760">
    <property type="protein sequence ID" value="SDR71503.1"/>
    <property type="molecule type" value="Genomic_DNA"/>
</dbReference>
<comment type="subcellular location">
    <subcellularLocation>
        <location evidence="1">Cell envelope</location>
    </subcellularLocation>
</comment>
<evidence type="ECO:0000256" key="1">
    <source>
        <dbReference type="ARBA" id="ARBA00004196"/>
    </source>
</evidence>
<accession>A0ABY0TXB8</accession>
<evidence type="ECO:0000313" key="6">
    <source>
        <dbReference type="Proteomes" id="UP000183126"/>
    </source>
</evidence>
<organism evidence="5 6">
    <name type="scientific">Pseudomonas trivialis</name>
    <dbReference type="NCBI Taxonomy" id="200450"/>
    <lineage>
        <taxon>Bacteria</taxon>
        <taxon>Pseudomonadati</taxon>
        <taxon>Pseudomonadota</taxon>
        <taxon>Gammaproteobacteria</taxon>
        <taxon>Pseudomonadales</taxon>
        <taxon>Pseudomonadaceae</taxon>
        <taxon>Pseudomonas</taxon>
    </lineage>
</organism>
<keyword evidence="3" id="KW-0813">Transport</keyword>